<evidence type="ECO:0000313" key="3">
    <source>
        <dbReference type="Proteomes" id="UP000195570"/>
    </source>
</evidence>
<dbReference type="GeneID" id="92378390"/>
<proteinExistence type="predicted"/>
<comment type="caution">
    <text evidence="2">The sequence shown here is derived from an EMBL/GenBank/DDBJ whole genome shotgun (WGS) entry which is preliminary data.</text>
</comment>
<sequence>MFAFLPPAKAARTERSPLGSTELGCDVSQLTTPSVTAVSPFPVGQVRPVTIAEADIRVGGVSVRPSIFLSGIGTNSCWMVDENTRLLRVWDMRKPFWHRTAPRVAHIPFFTESEGLPLFVTELGPNDESIAFCTDYGVVSSLDHSVEFQVSTENEPVKVSAFACRREQQATLTAVGTLSGAIFVAIKIDGERFVISFERTSCNVSVRTSTSSSGGSWWSSFLPKRLLSTDSRESNNDEADGSRLEFTLLRFRGEHPTQLWAVNAASEFFLLDIGPLRRRRPKNNGSAEGGIRAKWITNISSVLQRRGRVVAFDETPLSLCCLVYLFSCSRWDASLEVVTMEPSTGAVRRVVSMQSIALLAHSVASAPLHHTKIYLDESSHMITILSGQCCVFLNNDLGVRNPCSSEDVHMLRNVEFPIVSALLPDGHIVTMGINGPVVSNTRADELLHEAAEDSREAADDRGSRGSGIRQNSDAWKQSRFTGGRDGLNDVTRLLNNLLESLRIDCKMSIDSAVLDAGEAICLYSTPHKGNWARADLNIEDDNIIMHVTHSVVQRQQEHRRFLLTVLLHKEIALRLQPQTIARLLSMQEALLVMVAIRRLQNDTTHCSSSATTTVEGFEVMTPLYQLASAGSNNINSSLLAANLSQNGDSCSVEDYRRLVRSAVERERCQLLLRRAINCVADQARSELSSANSMCAQATSAEIVFGDPSRLSQLLQVLCDNLHETQGSVLIDRRSKFDDALSVASVFVLVARAIDESREDIESLCPIPQNVRALMWTSSDASDYGIQLHLSSAAKCFSDALAGSLMWSKSEMETMSAPADPLSEKMNTSELSSWLVPVQDQLRLLDFIAVIIHFTFRNHSEGGPTFFASAMRSTLFREPFLIEPLGYPFGAPVPTETTVGACVLRLCEELALDFVVDDVVSAFCLAEPVENPLQPSGKYDRLGLYCERNPKIFEVALRTLLTQRREWELQLLPELLPQYEAGAVARDEFLAKEAPQLLWLMRPQAFYSLVEEGARLPSSSSASYFLYGDDLVTHRSRCLALSRLAWVASGSGNSSSYYGLELDTAVVAAQKRFLMPDTKNVVLGPAELVQRLLQLPSPDAWMSATGVVCLVEEELRKDLLTQIARRAKQHDGEVLLKIKREGTSELEVARALEVTAIGRILLAATGRGEGCATATAKACAGIFDNAEQQLLMSWLRARSAGLVS</sequence>
<evidence type="ECO:0000313" key="2">
    <source>
        <dbReference type="EMBL" id="SCU72866.1"/>
    </source>
</evidence>
<dbReference type="AlphaFoldDB" id="A0A1G4IK40"/>
<accession>A0A1G4IK40</accession>
<organism evidence="2 3">
    <name type="scientific">Trypanosoma equiperdum</name>
    <dbReference type="NCBI Taxonomy" id="5694"/>
    <lineage>
        <taxon>Eukaryota</taxon>
        <taxon>Discoba</taxon>
        <taxon>Euglenozoa</taxon>
        <taxon>Kinetoplastea</taxon>
        <taxon>Metakinetoplastina</taxon>
        <taxon>Trypanosomatida</taxon>
        <taxon>Trypanosomatidae</taxon>
        <taxon>Trypanosoma</taxon>
    </lineage>
</organism>
<protein>
    <submittedName>
        <fullName evidence="2">Nucleoporin</fullName>
    </submittedName>
</protein>
<reference evidence="2" key="1">
    <citation type="submission" date="2016-09" db="EMBL/GenBank/DDBJ databases">
        <authorList>
            <person name="Hebert L."/>
            <person name="Moumen B."/>
        </authorList>
    </citation>
    <scope>NUCLEOTIDE SEQUENCE [LARGE SCALE GENOMIC DNA]</scope>
    <source>
        <strain evidence="2">OVI</strain>
    </source>
</reference>
<keyword evidence="3" id="KW-1185">Reference proteome</keyword>
<dbReference type="EMBL" id="CZPT02001923">
    <property type="protein sequence ID" value="SCU72866.1"/>
    <property type="molecule type" value="Genomic_DNA"/>
</dbReference>
<feature type="region of interest" description="Disordered" evidence="1">
    <location>
        <begin position="450"/>
        <end position="475"/>
    </location>
</feature>
<dbReference type="Proteomes" id="UP000195570">
    <property type="component" value="Unassembled WGS sequence"/>
</dbReference>
<gene>
    <name evidence="2" type="ORF">TEOVI_000445000</name>
</gene>
<feature type="compositionally biased region" description="Basic and acidic residues" evidence="1">
    <location>
        <begin position="450"/>
        <end position="463"/>
    </location>
</feature>
<dbReference type="RefSeq" id="XP_067083320.1">
    <property type="nucleotide sequence ID" value="XM_067227219.1"/>
</dbReference>
<evidence type="ECO:0000256" key="1">
    <source>
        <dbReference type="SAM" id="MobiDB-lite"/>
    </source>
</evidence>
<name>A0A1G4IK40_TRYEQ</name>
<dbReference type="VEuPathDB" id="TriTrypDB:TEOVI_000445000"/>